<accession>A0A8K0DSR4</accession>
<evidence type="ECO:0008006" key="3">
    <source>
        <dbReference type="Google" id="ProtNLM"/>
    </source>
</evidence>
<evidence type="ECO:0000313" key="1">
    <source>
        <dbReference type="EMBL" id="KAF2905785.1"/>
    </source>
</evidence>
<dbReference type="AlphaFoldDB" id="A0A8K0DSR4"/>
<sequence length="186" mass="21385">MDYYKDNFEKIKQIIDMFSPEESISISEAQETLRNKTLKRELVYIASNFTFLSNSITSLESSGETLYSSRQVISKVEERLNKAKGESAIAVQRKLDAVLKNNPDYATLKSIANILNSIEEEIPENAQPSLTSYFTYVPVTTVDVERLFSAYKLVLNYNRMQFKMENLEMLLVIYCKANYNNSIDVI</sequence>
<protein>
    <recommendedName>
        <fullName evidence="3">HAT C-terminal dimerisation domain-containing protein</fullName>
    </recommendedName>
</protein>
<dbReference type="OrthoDB" id="6596666at2759"/>
<name>A0A8K0DSR4_IGNLU</name>
<dbReference type="InterPro" id="IPR012337">
    <property type="entry name" value="RNaseH-like_sf"/>
</dbReference>
<dbReference type="SUPFAM" id="SSF53098">
    <property type="entry name" value="Ribonuclease H-like"/>
    <property type="match status" value="1"/>
</dbReference>
<gene>
    <name evidence="1" type="ORF">ILUMI_00380</name>
</gene>
<proteinExistence type="predicted"/>
<dbReference type="Proteomes" id="UP000801492">
    <property type="component" value="Unassembled WGS sequence"/>
</dbReference>
<reference evidence="1" key="1">
    <citation type="submission" date="2019-08" db="EMBL/GenBank/DDBJ databases">
        <title>The genome of the North American firefly Photinus pyralis.</title>
        <authorList>
            <consortium name="Photinus pyralis genome working group"/>
            <person name="Fallon T.R."/>
            <person name="Sander Lower S.E."/>
            <person name="Weng J.-K."/>
        </authorList>
    </citation>
    <scope>NUCLEOTIDE SEQUENCE</scope>
    <source>
        <strain evidence="1">TRF0915ILg1</strain>
        <tissue evidence="1">Whole body</tissue>
    </source>
</reference>
<organism evidence="1 2">
    <name type="scientific">Ignelater luminosus</name>
    <name type="common">Cucubano</name>
    <name type="synonym">Pyrophorus luminosus</name>
    <dbReference type="NCBI Taxonomy" id="2038154"/>
    <lineage>
        <taxon>Eukaryota</taxon>
        <taxon>Metazoa</taxon>
        <taxon>Ecdysozoa</taxon>
        <taxon>Arthropoda</taxon>
        <taxon>Hexapoda</taxon>
        <taxon>Insecta</taxon>
        <taxon>Pterygota</taxon>
        <taxon>Neoptera</taxon>
        <taxon>Endopterygota</taxon>
        <taxon>Coleoptera</taxon>
        <taxon>Polyphaga</taxon>
        <taxon>Elateriformia</taxon>
        <taxon>Elateroidea</taxon>
        <taxon>Elateridae</taxon>
        <taxon>Agrypninae</taxon>
        <taxon>Pyrophorini</taxon>
        <taxon>Ignelater</taxon>
    </lineage>
</organism>
<dbReference type="EMBL" id="VTPC01000435">
    <property type="protein sequence ID" value="KAF2905785.1"/>
    <property type="molecule type" value="Genomic_DNA"/>
</dbReference>
<keyword evidence="2" id="KW-1185">Reference proteome</keyword>
<comment type="caution">
    <text evidence="1">The sequence shown here is derived from an EMBL/GenBank/DDBJ whole genome shotgun (WGS) entry which is preliminary data.</text>
</comment>
<evidence type="ECO:0000313" key="2">
    <source>
        <dbReference type="Proteomes" id="UP000801492"/>
    </source>
</evidence>